<keyword evidence="6 9" id="KW-0326">Glycosidase</keyword>
<dbReference type="GO" id="GO:0004650">
    <property type="term" value="F:polygalacturonase activity"/>
    <property type="evidence" value="ECO:0007669"/>
    <property type="project" value="InterPro"/>
</dbReference>
<dbReference type="FunFam" id="2.160.20.10:FF:000004">
    <property type="entry name" value="Pectin lyase-like superfamily protein"/>
    <property type="match status" value="2"/>
</dbReference>
<feature type="region of interest" description="Disordered" evidence="10">
    <location>
        <begin position="1063"/>
        <end position="1088"/>
    </location>
</feature>
<evidence type="ECO:0008006" key="14">
    <source>
        <dbReference type="Google" id="ProtNLM"/>
    </source>
</evidence>
<keyword evidence="5 9" id="KW-0378">Hydrolase</keyword>
<dbReference type="PANTHER" id="PTHR31375">
    <property type="match status" value="1"/>
</dbReference>
<feature type="chain" id="PRO_5040512613" description="Polygalacturonase" evidence="11">
    <location>
        <begin position="23"/>
        <end position="1088"/>
    </location>
</feature>
<dbReference type="AlphaFoldDB" id="A0A9Q1JZ51"/>
<dbReference type="Proteomes" id="UP001153076">
    <property type="component" value="Unassembled WGS sequence"/>
</dbReference>
<comment type="subcellular location">
    <subcellularLocation>
        <location evidence="1">Secreted</location>
        <location evidence="1">Cell wall</location>
    </subcellularLocation>
</comment>
<organism evidence="12 13">
    <name type="scientific">Carnegiea gigantea</name>
    <dbReference type="NCBI Taxonomy" id="171969"/>
    <lineage>
        <taxon>Eukaryota</taxon>
        <taxon>Viridiplantae</taxon>
        <taxon>Streptophyta</taxon>
        <taxon>Embryophyta</taxon>
        <taxon>Tracheophyta</taxon>
        <taxon>Spermatophyta</taxon>
        <taxon>Magnoliopsida</taxon>
        <taxon>eudicotyledons</taxon>
        <taxon>Gunneridae</taxon>
        <taxon>Pentapetalae</taxon>
        <taxon>Caryophyllales</taxon>
        <taxon>Cactineae</taxon>
        <taxon>Cactaceae</taxon>
        <taxon>Cactoideae</taxon>
        <taxon>Echinocereeae</taxon>
        <taxon>Carnegiea</taxon>
    </lineage>
</organism>
<dbReference type="InterPro" id="IPR000743">
    <property type="entry name" value="Glyco_hydro_28"/>
</dbReference>
<dbReference type="PROSITE" id="PS00502">
    <property type="entry name" value="POLYGALACTURONASE"/>
    <property type="match status" value="3"/>
</dbReference>
<evidence type="ECO:0000256" key="8">
    <source>
        <dbReference type="PROSITE-ProRule" id="PRU10052"/>
    </source>
</evidence>
<dbReference type="GO" id="GO:0071555">
    <property type="term" value="P:cell wall organization"/>
    <property type="evidence" value="ECO:0007669"/>
    <property type="project" value="UniProtKB-KW"/>
</dbReference>
<reference evidence="12" key="1">
    <citation type="submission" date="2022-04" db="EMBL/GenBank/DDBJ databases">
        <title>Carnegiea gigantea Genome sequencing and assembly v2.</title>
        <authorList>
            <person name="Copetti D."/>
            <person name="Sanderson M.J."/>
            <person name="Burquez A."/>
            <person name="Wojciechowski M.F."/>
        </authorList>
    </citation>
    <scope>NUCLEOTIDE SEQUENCE</scope>
    <source>
        <strain evidence="12">SGP5-SGP5p</strain>
        <tissue evidence="12">Aerial part</tissue>
    </source>
</reference>
<comment type="caution">
    <text evidence="12">The sequence shown here is derived from an EMBL/GenBank/DDBJ whole genome shotgun (WGS) entry which is preliminary data.</text>
</comment>
<evidence type="ECO:0000256" key="10">
    <source>
        <dbReference type="SAM" id="MobiDB-lite"/>
    </source>
</evidence>
<evidence type="ECO:0000313" key="12">
    <source>
        <dbReference type="EMBL" id="KAJ8433789.1"/>
    </source>
</evidence>
<evidence type="ECO:0000256" key="5">
    <source>
        <dbReference type="ARBA" id="ARBA00022801"/>
    </source>
</evidence>
<evidence type="ECO:0000313" key="13">
    <source>
        <dbReference type="Proteomes" id="UP001153076"/>
    </source>
</evidence>
<feature type="active site" evidence="8">
    <location>
        <position position="242"/>
    </location>
</feature>
<dbReference type="SUPFAM" id="SSF51126">
    <property type="entry name" value="Pectin lyase-like"/>
    <property type="match status" value="3"/>
</dbReference>
<evidence type="ECO:0000256" key="3">
    <source>
        <dbReference type="ARBA" id="ARBA00022512"/>
    </source>
</evidence>
<feature type="signal peptide" evidence="11">
    <location>
        <begin position="1"/>
        <end position="22"/>
    </location>
</feature>
<accession>A0A9Q1JZ51</accession>
<evidence type="ECO:0000256" key="1">
    <source>
        <dbReference type="ARBA" id="ARBA00004191"/>
    </source>
</evidence>
<evidence type="ECO:0000256" key="6">
    <source>
        <dbReference type="ARBA" id="ARBA00023295"/>
    </source>
</evidence>
<protein>
    <recommendedName>
        <fullName evidence="14">Polygalacturonase</fullName>
    </recommendedName>
</protein>
<keyword evidence="3" id="KW-0134">Cell wall</keyword>
<sequence>MTKFNIPVFFLLFCLFVLGARSETVFDITKYGAKDNADSTKGLNDAWKEACAATSASKVVVPPGTYLLEAVNFTGPCKAPVTIELAGSFKAPPNPAQFQGKDSWVKFEKLVDLTVTSINGGGVFDGQGEQAWKQNDCSKTGKCDSLPYNFRFNFLNNTKISGISSLNSKLYHMAILGCNNITLYNTTITAPKDAPNTDGIHIGRSEGVNITIAKIGTGDDCVSFGDGAKKVNVEGVACGPGHGISIGSLGRYEKEDPVVGVTIKNCTISDTDNGVRIKSWLNSFETSASDLHFEDITVKNVTTAIVVDQEYCPFDHCKAKTPSKVKLSNISFKNIKGTTSSKDAVKIICSSGVPCEKVELADIDLTFSGGAPVSVCKNVKPTTTGKQNPPACSGPADGPGAAPARGNHRTCPTRNFFIRGCQLFRPLQGSGNHRTCRSFKAPPKPAQFQRKDSWVKYEKLVDLTVTGFDGQGEQARKQSDANVQLLEQHEEKRDKLIEQQAVPHGHFGNGIHIGRSEGVNITIAKIGTGDDCVSFGDGAKKVNVKGVTCGPGHGISIGSLGRYEKEDPVVGATIRNCTISDTDNGVRIKSWLNSFETSASDLHFEDITVKNVTTAIVVDQEYCPFYHCKAKTPSKMKLSNISFKNVKGTTSSKEAVKVICSSGVPCDKVDLTDIDLTFSGGSPVSICKNADSQDDGSNVFDITKYGAKPDGDATEALAAAWRDACASMTPSKVIVPQGSYTLRSVDMKGPCKAKVELEILGNFKAPPDPNEFQGSDTWVKLEKVDGLTLTASQGAGVFDGQGELAWKTNNCAQTGKCGVLPYNFRFNFLTNSVIRGITSLNSKLFHMKILGCRNLTLDQVTITAPKESINTDGIVIGRSEDVNITGSTIGTGADCISIGDGTKNLLIENVSCGPGHGISVGSLGKYPNEAPVTGITIKGCTIKDADNGVRVKTWQNSYETKVSGLHFEDITVENVWFPVIIDQEYCPYNHCTRKTPSKVRLSDILFKNVRGTASKKEAVKLVCSQSIPCQNVELIDIDLQYNGSDGPAASVCKNVQPIISGKQNPPPCTADAAAPSSINTESIETTDV</sequence>
<feature type="active site" evidence="8">
    <location>
        <position position="916"/>
    </location>
</feature>
<keyword evidence="4" id="KW-0964">Secreted</keyword>
<gene>
    <name evidence="12" type="ORF">Cgig2_025952</name>
</gene>
<keyword evidence="13" id="KW-1185">Reference proteome</keyword>
<dbReference type="InterPro" id="IPR011050">
    <property type="entry name" value="Pectin_lyase_fold/virulence"/>
</dbReference>
<dbReference type="EMBL" id="JAKOGI010000517">
    <property type="protein sequence ID" value="KAJ8433789.1"/>
    <property type="molecule type" value="Genomic_DNA"/>
</dbReference>
<keyword evidence="7" id="KW-0961">Cell wall biogenesis/degradation</keyword>
<evidence type="ECO:0000256" key="9">
    <source>
        <dbReference type="RuleBase" id="RU361169"/>
    </source>
</evidence>
<dbReference type="GO" id="GO:0005975">
    <property type="term" value="P:carbohydrate metabolic process"/>
    <property type="evidence" value="ECO:0007669"/>
    <property type="project" value="InterPro"/>
</dbReference>
<feature type="compositionally biased region" description="Polar residues" evidence="10">
    <location>
        <begin position="1076"/>
        <end position="1088"/>
    </location>
</feature>
<dbReference type="Pfam" id="PF00295">
    <property type="entry name" value="Glyco_hydro_28"/>
    <property type="match status" value="3"/>
</dbReference>
<evidence type="ECO:0000256" key="7">
    <source>
        <dbReference type="ARBA" id="ARBA00023316"/>
    </source>
</evidence>
<comment type="similarity">
    <text evidence="2 9">Belongs to the glycosyl hydrolase 28 family.</text>
</comment>
<keyword evidence="11" id="KW-0732">Signal</keyword>
<evidence type="ECO:0000256" key="11">
    <source>
        <dbReference type="SAM" id="SignalP"/>
    </source>
</evidence>
<feature type="compositionally biased region" description="Low complexity" evidence="10">
    <location>
        <begin position="389"/>
        <end position="405"/>
    </location>
</feature>
<evidence type="ECO:0000256" key="2">
    <source>
        <dbReference type="ARBA" id="ARBA00008834"/>
    </source>
</evidence>
<dbReference type="SMART" id="SM00710">
    <property type="entry name" value="PbH1"/>
    <property type="match status" value="12"/>
</dbReference>
<feature type="active site" evidence="8">
    <location>
        <position position="553"/>
    </location>
</feature>
<name>A0A9Q1JZ51_9CARY</name>
<dbReference type="Gene3D" id="2.160.20.10">
    <property type="entry name" value="Single-stranded right-handed beta-helix, Pectin lyase-like"/>
    <property type="match status" value="3"/>
</dbReference>
<dbReference type="OrthoDB" id="187139at2759"/>
<feature type="region of interest" description="Disordered" evidence="10">
    <location>
        <begin position="384"/>
        <end position="407"/>
    </location>
</feature>
<dbReference type="InterPro" id="IPR006626">
    <property type="entry name" value="PbH1"/>
</dbReference>
<dbReference type="InterPro" id="IPR012334">
    <property type="entry name" value="Pectin_lyas_fold"/>
</dbReference>
<evidence type="ECO:0000256" key="4">
    <source>
        <dbReference type="ARBA" id="ARBA00022525"/>
    </source>
</evidence>
<proteinExistence type="inferred from homology"/>